<evidence type="ECO:0000313" key="3">
    <source>
        <dbReference type="Proteomes" id="UP000184275"/>
    </source>
</evidence>
<sequence>MADTKHDYRVKVFFQKVKGFFSKRLDLLFERAQKESFLYKKNWQKVNINAFVKKFASGAKGEISEDGRKIFYQSKHNNLRVVADVAGGYCRLEDTTKRGKERFLDINGNDARNYINSRGKKQGRNNAQFNAATHFKILKRKEM</sequence>
<dbReference type="EMBL" id="FUWU01000018">
    <property type="protein sequence ID" value="SJZ66454.1"/>
    <property type="molecule type" value="Genomic_DNA"/>
</dbReference>
<proteinExistence type="predicted"/>
<dbReference type="EMBL" id="FRAW01000055">
    <property type="protein sequence ID" value="SHL27197.1"/>
    <property type="molecule type" value="Genomic_DNA"/>
</dbReference>
<protein>
    <submittedName>
        <fullName evidence="1">Uncharacterized protein</fullName>
    </submittedName>
</protein>
<dbReference type="STRING" id="28122.SAMN02745108_01269"/>
<reference evidence="3" key="2">
    <citation type="submission" date="2016-11" db="EMBL/GenBank/DDBJ databases">
        <authorList>
            <person name="Varghese N."/>
            <person name="Submissions S."/>
        </authorList>
    </citation>
    <scope>NUCLEOTIDE SEQUENCE [LARGE SCALE GENOMIC DNA]</scope>
    <source>
        <strain evidence="3">UWOS</strain>
    </source>
</reference>
<evidence type="ECO:0000313" key="4">
    <source>
        <dbReference type="Proteomes" id="UP000190449"/>
    </source>
</evidence>
<evidence type="ECO:0000313" key="2">
    <source>
        <dbReference type="EMBL" id="SJZ66454.1"/>
    </source>
</evidence>
<evidence type="ECO:0000313" key="1">
    <source>
        <dbReference type="EMBL" id="SHL27197.1"/>
    </source>
</evidence>
<accession>A0A1T4MI50</accession>
<accession>A0A1M6Z9S9</accession>
<dbReference type="Proteomes" id="UP000190449">
    <property type="component" value="Unassembled WGS sequence"/>
</dbReference>
<reference evidence="2 4" key="3">
    <citation type="submission" date="2017-02" db="EMBL/GenBank/DDBJ databases">
        <authorList>
            <person name="Peterson S.W."/>
        </authorList>
    </citation>
    <scope>NUCLEOTIDE SEQUENCE [LARGE SCALE GENOMIC DNA]</scope>
    <source>
        <strain evidence="2 4">ATCC 43854</strain>
    </source>
</reference>
<gene>
    <name evidence="2" type="ORF">SAMN02745108_01269</name>
    <name evidence="1" type="ORF">SAMN05720469_15512</name>
</gene>
<keyword evidence="3" id="KW-1185">Reference proteome</keyword>
<reference evidence="1" key="1">
    <citation type="submission" date="2016-11" db="EMBL/GenBank/DDBJ databases">
        <authorList>
            <person name="Jaros S."/>
            <person name="Januszkiewicz K."/>
            <person name="Wedrychowicz H."/>
        </authorList>
    </citation>
    <scope>NUCLEOTIDE SEQUENCE [LARGE SCALE GENOMIC DNA]</scope>
    <source>
        <strain evidence="1">UWOS</strain>
    </source>
</reference>
<dbReference type="Proteomes" id="UP000184275">
    <property type="component" value="Unassembled WGS sequence"/>
</dbReference>
<organism evidence="1 3">
    <name type="scientific">Fibrobacter intestinalis</name>
    <dbReference type="NCBI Taxonomy" id="28122"/>
    <lineage>
        <taxon>Bacteria</taxon>
        <taxon>Pseudomonadati</taxon>
        <taxon>Fibrobacterota</taxon>
        <taxon>Fibrobacteria</taxon>
        <taxon>Fibrobacterales</taxon>
        <taxon>Fibrobacteraceae</taxon>
        <taxon>Fibrobacter</taxon>
    </lineage>
</organism>
<name>A0A1M6Z9S9_9BACT</name>
<dbReference type="AlphaFoldDB" id="A0A1M6Z9S9"/>
<dbReference type="RefSeq" id="WP_143159516.1">
    <property type="nucleotide sequence ID" value="NZ_FRAW01000055.1"/>
</dbReference>